<dbReference type="EMBL" id="JAEHOE010000023">
    <property type="protein sequence ID" value="KAG2495691.1"/>
    <property type="molecule type" value="Genomic_DNA"/>
</dbReference>
<dbReference type="OrthoDB" id="542426at2759"/>
<organism evidence="3 4">
    <name type="scientific">Edaphochlamys debaryana</name>
    <dbReference type="NCBI Taxonomy" id="47281"/>
    <lineage>
        <taxon>Eukaryota</taxon>
        <taxon>Viridiplantae</taxon>
        <taxon>Chlorophyta</taxon>
        <taxon>core chlorophytes</taxon>
        <taxon>Chlorophyceae</taxon>
        <taxon>CS clade</taxon>
        <taxon>Chlamydomonadales</taxon>
        <taxon>Chlamydomonadales incertae sedis</taxon>
        <taxon>Edaphochlamys</taxon>
    </lineage>
</organism>
<dbReference type="PANTHER" id="PTHR33099">
    <property type="entry name" value="FE2OG DIOXYGENASE DOMAIN-CONTAINING PROTEIN"/>
    <property type="match status" value="1"/>
</dbReference>
<feature type="region of interest" description="Disordered" evidence="2">
    <location>
        <begin position="133"/>
        <end position="165"/>
    </location>
</feature>
<feature type="region of interest" description="Disordered" evidence="2">
    <location>
        <begin position="463"/>
        <end position="500"/>
    </location>
</feature>
<feature type="region of interest" description="Disordered" evidence="2">
    <location>
        <begin position="1070"/>
        <end position="1114"/>
    </location>
</feature>
<feature type="compositionally biased region" description="Gly residues" evidence="2">
    <location>
        <begin position="488"/>
        <end position="500"/>
    </location>
</feature>
<name>A0A835Y487_9CHLO</name>
<feature type="compositionally biased region" description="Low complexity" evidence="2">
    <location>
        <begin position="141"/>
        <end position="165"/>
    </location>
</feature>
<protein>
    <submittedName>
        <fullName evidence="3">Uncharacterized protein</fullName>
    </submittedName>
</protein>
<comment type="caution">
    <text evidence="3">The sequence shown here is derived from an EMBL/GenBank/DDBJ whole genome shotgun (WGS) entry which is preliminary data.</text>
</comment>
<feature type="compositionally biased region" description="Low complexity" evidence="2">
    <location>
        <begin position="1090"/>
        <end position="1106"/>
    </location>
</feature>
<accession>A0A835Y487</accession>
<evidence type="ECO:0000313" key="3">
    <source>
        <dbReference type="EMBL" id="KAG2495691.1"/>
    </source>
</evidence>
<evidence type="ECO:0000313" key="4">
    <source>
        <dbReference type="Proteomes" id="UP000612055"/>
    </source>
</evidence>
<evidence type="ECO:0000256" key="1">
    <source>
        <dbReference type="SAM" id="Coils"/>
    </source>
</evidence>
<feature type="compositionally biased region" description="Low complexity" evidence="2">
    <location>
        <begin position="467"/>
        <end position="487"/>
    </location>
</feature>
<dbReference type="PANTHER" id="PTHR33099:SF7">
    <property type="entry name" value="MYND-TYPE DOMAIN-CONTAINING PROTEIN"/>
    <property type="match status" value="1"/>
</dbReference>
<feature type="coiled-coil region" evidence="1">
    <location>
        <begin position="1037"/>
        <end position="1067"/>
    </location>
</feature>
<dbReference type="AlphaFoldDB" id="A0A835Y487"/>
<reference evidence="3" key="1">
    <citation type="journal article" date="2020" name="bioRxiv">
        <title>Comparative genomics of Chlamydomonas.</title>
        <authorList>
            <person name="Craig R.J."/>
            <person name="Hasan A.R."/>
            <person name="Ness R.W."/>
            <person name="Keightley P.D."/>
        </authorList>
    </citation>
    <scope>NUCLEOTIDE SEQUENCE</scope>
    <source>
        <strain evidence="3">CCAP 11/70</strain>
    </source>
</reference>
<sequence length="1149" mass="120052">MASVDDPPEPLTFERQLLGALDAVDVHGSFASVGCVATPLRMSVDSFGDLKLPLSQKHVAALLNAIPTLRGQGERTYRDYDLCYGALGPAAVQLDGIEPATTHLARSVFGTLLVQLPVEGGHKGGDLLIKHRGKETTVHTAPASKGAGRASAKGSSRGAAGGADPDAAPTFDLPYAALYADCEQQLSKLTSGMRVVLMFNLVRTASLPVLPAAPEGSRAAAAAARLEAAVRAWESTPVADARAHLLALPLEHKYDSTTLSLRSLRGRDLARVQALLGCGPLEVRLALVKRHAIGDTANVVEPKRKRKYSDPAYEYGTHSFWNRVLPTAIMGVVYDEGTGLTTWIDPHGPDADTVATASRTHHYPGDGADRGNGAGVNDSLGALGLKGLEGHLGGLLLGRTELFDADPDRREYDNFAASMGPELNFWYHTALAVIWPRSRTPTLPCALGFGPGLGVLKQLLSGGSGSASGPSGAPLEAAAEGSAERSSGSGGVEGEGGGGPKAAAEVLEALLRQAEKPLRSPAGAADAGASGPVAPGPVELLELLQLLASPQARPLQEPLSPAAAVARVVRAVTAKLSSGSLTLTAATQPSRTSTRLGPATVDADVWVSSLAASASALSDPDFDAAAACFLDRILAHTTFPKPPVPAMLSLAALVLGPDQPRFASRADAFVNAVLARPDRGPLLKALAADGAVARAVAARQPQAVLLAMERLRQLEADTAGGWAAAQWRQPEAKLPSYPEVEAFLRGPHASLVYKPPVQGMPAARSAAAHITVSQAGGGFCASAEWSGSGREAQVLVTKGTALQAQAKQRWEANAVELAAVRSVLGLEAAPPSPPPAVRPASPQRTPQVALAAHQARVLAPTQPAVTPAPTPLAKALVAKAGAAAGGTKTAAPSARAPLGTMAPAPVVGIKRPAPAAAAWAAASSAAQSNTYPTASAVGEPGAAGAGTSAAPDQAVAVDALRQQTEASFQRLQALLQARALQEQQAQQAQHVALQQQAALQRALQEQAAALQFQRHQEALRQQALRALQEQAALQRALQQTTFQIQRQQEALQEQQRAQQRLEALQRQEMLRRQAPSKQEVQQEAPERQEAQQAQQPAPKKQQARQRAPLKEAYDRKTQEAVMRILLAEPYCHMSIEDIQAINQAHEGKR</sequence>
<gene>
    <name evidence="3" type="ORF">HYH03_006291</name>
</gene>
<evidence type="ECO:0000256" key="2">
    <source>
        <dbReference type="SAM" id="MobiDB-lite"/>
    </source>
</evidence>
<proteinExistence type="predicted"/>
<keyword evidence="1" id="KW-0175">Coiled coil</keyword>
<dbReference type="Proteomes" id="UP000612055">
    <property type="component" value="Unassembled WGS sequence"/>
</dbReference>
<keyword evidence="4" id="KW-1185">Reference proteome</keyword>